<name>A0A0E0LZ28_ORYPU</name>
<dbReference type="Gramene" id="OPUNC09G02720.1">
    <property type="protein sequence ID" value="OPUNC09G02720.1"/>
    <property type="gene ID" value="OPUNC09G02720"/>
</dbReference>
<dbReference type="AlphaFoldDB" id="A0A0E0LZ28"/>
<reference evidence="2" key="2">
    <citation type="submission" date="2018-05" db="EMBL/GenBank/DDBJ databases">
        <title>OpunRS2 (Oryza punctata Reference Sequence Version 2).</title>
        <authorList>
            <person name="Zhang J."/>
            <person name="Kudrna D."/>
            <person name="Lee S."/>
            <person name="Talag J."/>
            <person name="Welchert J."/>
            <person name="Wing R.A."/>
        </authorList>
    </citation>
    <scope>NUCLEOTIDE SEQUENCE [LARGE SCALE GENOMIC DNA]</scope>
</reference>
<dbReference type="EnsemblPlants" id="OPUNC09G02720.1">
    <property type="protein sequence ID" value="OPUNC09G02720.1"/>
    <property type="gene ID" value="OPUNC09G02720"/>
</dbReference>
<protein>
    <submittedName>
        <fullName evidence="2">Uncharacterized protein</fullName>
    </submittedName>
</protein>
<proteinExistence type="predicted"/>
<dbReference type="Proteomes" id="UP000026962">
    <property type="component" value="Chromosome 9"/>
</dbReference>
<feature type="region of interest" description="Disordered" evidence="1">
    <location>
        <begin position="1"/>
        <end position="66"/>
    </location>
</feature>
<dbReference type="HOGENOM" id="CLU_2531397_0_0_1"/>
<feature type="compositionally biased region" description="Basic and acidic residues" evidence="1">
    <location>
        <begin position="22"/>
        <end position="31"/>
    </location>
</feature>
<keyword evidence="3" id="KW-1185">Reference proteome</keyword>
<reference evidence="2" key="1">
    <citation type="submission" date="2015-04" db="UniProtKB">
        <authorList>
            <consortium name="EnsemblPlants"/>
        </authorList>
    </citation>
    <scope>IDENTIFICATION</scope>
</reference>
<sequence length="84" mass="9221">MIGPIPIAPSLPPLHPISSHGGKAEMGKTRDLLTPPPPVARPATNLPIPRYSRESRRLYRPPPSRSLDNLLVVVQHDLLTAYKS</sequence>
<evidence type="ECO:0000256" key="1">
    <source>
        <dbReference type="SAM" id="MobiDB-lite"/>
    </source>
</evidence>
<feature type="compositionally biased region" description="Pro residues" evidence="1">
    <location>
        <begin position="1"/>
        <end position="15"/>
    </location>
</feature>
<accession>A0A0E0LZ28</accession>
<organism evidence="2">
    <name type="scientific">Oryza punctata</name>
    <name type="common">Red rice</name>
    <dbReference type="NCBI Taxonomy" id="4537"/>
    <lineage>
        <taxon>Eukaryota</taxon>
        <taxon>Viridiplantae</taxon>
        <taxon>Streptophyta</taxon>
        <taxon>Embryophyta</taxon>
        <taxon>Tracheophyta</taxon>
        <taxon>Spermatophyta</taxon>
        <taxon>Magnoliopsida</taxon>
        <taxon>Liliopsida</taxon>
        <taxon>Poales</taxon>
        <taxon>Poaceae</taxon>
        <taxon>BOP clade</taxon>
        <taxon>Oryzoideae</taxon>
        <taxon>Oryzeae</taxon>
        <taxon>Oryzinae</taxon>
        <taxon>Oryza</taxon>
    </lineage>
</organism>
<evidence type="ECO:0000313" key="2">
    <source>
        <dbReference type="EnsemblPlants" id="OPUNC09G02720.1"/>
    </source>
</evidence>
<evidence type="ECO:0000313" key="3">
    <source>
        <dbReference type="Proteomes" id="UP000026962"/>
    </source>
</evidence>